<dbReference type="InterPro" id="IPR033756">
    <property type="entry name" value="YlxH/NBP35"/>
</dbReference>
<feature type="binding site" evidence="9">
    <location>
        <begin position="119"/>
        <end position="126"/>
    </location>
    <ligand>
        <name>ATP</name>
        <dbReference type="ChEBI" id="CHEBI:30616"/>
    </ligand>
</feature>
<evidence type="ECO:0000256" key="5">
    <source>
        <dbReference type="ARBA" id="ARBA00022801"/>
    </source>
</evidence>
<evidence type="ECO:0000256" key="3">
    <source>
        <dbReference type="ARBA" id="ARBA00022723"/>
    </source>
</evidence>
<accession>A0A1Q5PM21</accession>
<dbReference type="AlphaFoldDB" id="A0A1Q5PM21"/>
<dbReference type="InterPro" id="IPR027417">
    <property type="entry name" value="P-loop_NTPase"/>
</dbReference>
<comment type="similarity">
    <text evidence="2">In the C-terminal section; belongs to the Mrp/NBP35 ATP-binding proteins family.</text>
</comment>
<evidence type="ECO:0000256" key="4">
    <source>
        <dbReference type="ARBA" id="ARBA00022741"/>
    </source>
</evidence>
<sequence>MSDFREAIDEALNRVIDPEIKRPITELGMVRSVEVSDDGQVTVGVDLTTAGCPLKDTITKDVKQLVSEVEGVSAVLVNLGVMSEKQKKELREKLTGHTERDIPFTKPDSLTRVFAITSGKGGVGKSSVTANLAAAMAKQGLKVGVVDADIYGFSIPRMLGVDDPAQQIDSMIIPPVAHDVKVMSIGMFVPDGTPVVWRGPMLHRALRQFLADVYWGDLDALLLDLPPGTGDVAISIAQLLPNAEIVVVTTPQVAAAEVAERAGSIATQTKQKVVGVIENMSYLQQEDGSKLELFGSGGGQQVSDRLSEMLEYKVPLLAQIPIDMSLREGSDGGNPVVLQGGEAAMQLEAVAAALTKRARGLQGRNLGVSPL</sequence>
<dbReference type="FunFam" id="3.40.50.300:FF:000304">
    <property type="entry name" value="Iron-sulfur cluster carrier protein"/>
    <property type="match status" value="1"/>
</dbReference>
<dbReference type="Proteomes" id="UP000186465">
    <property type="component" value="Unassembled WGS sequence"/>
</dbReference>
<dbReference type="RefSeq" id="WP_075361880.1">
    <property type="nucleotide sequence ID" value="NZ_MPDM01000006.1"/>
</dbReference>
<dbReference type="GO" id="GO:0016887">
    <property type="term" value="F:ATP hydrolysis activity"/>
    <property type="evidence" value="ECO:0007669"/>
    <property type="project" value="UniProtKB-UniRule"/>
</dbReference>
<dbReference type="SUPFAM" id="SSF117916">
    <property type="entry name" value="Fe-S cluster assembly (FSCA) domain-like"/>
    <property type="match status" value="1"/>
</dbReference>
<keyword evidence="5 9" id="KW-0378">Hydrolase</keyword>
<dbReference type="OrthoDB" id="9809679at2"/>
<dbReference type="GO" id="GO:0016226">
    <property type="term" value="P:iron-sulfur cluster assembly"/>
    <property type="evidence" value="ECO:0007669"/>
    <property type="project" value="InterPro"/>
</dbReference>
<keyword evidence="12" id="KW-1185">Reference proteome</keyword>
<evidence type="ECO:0000256" key="7">
    <source>
        <dbReference type="ARBA" id="ARBA00023004"/>
    </source>
</evidence>
<dbReference type="InterPro" id="IPR002744">
    <property type="entry name" value="MIP18-like"/>
</dbReference>
<keyword evidence="7 9" id="KW-0408">Iron</keyword>
<evidence type="ECO:0000256" key="1">
    <source>
        <dbReference type="ARBA" id="ARBA00007352"/>
    </source>
</evidence>
<comment type="caution">
    <text evidence="11">The sequence shown here is derived from an EMBL/GenBank/DDBJ whole genome shotgun (WGS) entry which is preliminary data.</text>
</comment>
<keyword evidence="6 9" id="KW-0067">ATP-binding</keyword>
<proteinExistence type="inferred from homology"/>
<dbReference type="InterPro" id="IPR034904">
    <property type="entry name" value="FSCA_dom_sf"/>
</dbReference>
<keyword evidence="8 9" id="KW-0411">Iron-sulfur</keyword>
<dbReference type="STRING" id="156892.BM477_06545"/>
<dbReference type="InterPro" id="IPR044304">
    <property type="entry name" value="NUBPL-like"/>
</dbReference>
<reference evidence="12" key="1">
    <citation type="submission" date="2016-11" db="EMBL/GenBank/DDBJ databases">
        <title>Actinomyces gypaetusis sp. nov. isolated from Gypaetus barbatus in Qinghai Tibet Plateau China.</title>
        <authorList>
            <person name="Meng X."/>
        </authorList>
    </citation>
    <scope>NUCLEOTIDE SEQUENCE [LARGE SCALE GENOMIC DNA]</scope>
    <source>
        <strain evidence="12">DSM 15383</strain>
    </source>
</reference>
<keyword evidence="4 9" id="KW-0547">Nucleotide-binding</keyword>
<dbReference type="GO" id="GO:0140663">
    <property type="term" value="F:ATP-dependent FeS chaperone activity"/>
    <property type="evidence" value="ECO:0007669"/>
    <property type="project" value="InterPro"/>
</dbReference>
<comment type="similarity">
    <text evidence="9">Belongs to the Mrp/NBP35 ATP-binding proteins family.</text>
</comment>
<organism evidence="11 12">
    <name type="scientific">Boudabousia marimammalium</name>
    <dbReference type="NCBI Taxonomy" id="156892"/>
    <lineage>
        <taxon>Bacteria</taxon>
        <taxon>Bacillati</taxon>
        <taxon>Actinomycetota</taxon>
        <taxon>Actinomycetes</taxon>
        <taxon>Actinomycetales</taxon>
        <taxon>Actinomycetaceae</taxon>
        <taxon>Boudabousia</taxon>
    </lineage>
</organism>
<dbReference type="Pfam" id="PF01883">
    <property type="entry name" value="FeS_assembly_P"/>
    <property type="match status" value="1"/>
</dbReference>
<dbReference type="InterPro" id="IPR019591">
    <property type="entry name" value="Mrp/NBP35_ATP-bd"/>
</dbReference>
<evidence type="ECO:0000313" key="12">
    <source>
        <dbReference type="Proteomes" id="UP000186465"/>
    </source>
</evidence>
<dbReference type="HAMAP" id="MF_02040">
    <property type="entry name" value="Mrp_NBP35"/>
    <property type="match status" value="1"/>
</dbReference>
<feature type="domain" description="MIP18 family-like" evidence="10">
    <location>
        <begin position="5"/>
        <end position="77"/>
    </location>
</feature>
<dbReference type="Gene3D" id="3.30.300.130">
    <property type="entry name" value="Fe-S cluster assembly (FSCA)"/>
    <property type="match status" value="1"/>
</dbReference>
<keyword evidence="3 9" id="KW-0479">Metal-binding</keyword>
<dbReference type="Pfam" id="PF10609">
    <property type="entry name" value="ParA"/>
    <property type="match status" value="1"/>
</dbReference>
<evidence type="ECO:0000259" key="10">
    <source>
        <dbReference type="Pfam" id="PF01883"/>
    </source>
</evidence>
<dbReference type="PANTHER" id="PTHR42961:SF2">
    <property type="entry name" value="IRON-SULFUR PROTEIN NUBPL"/>
    <property type="match status" value="1"/>
</dbReference>
<dbReference type="GO" id="GO:0046872">
    <property type="term" value="F:metal ion binding"/>
    <property type="evidence" value="ECO:0007669"/>
    <property type="project" value="UniProtKB-KW"/>
</dbReference>
<dbReference type="Gene3D" id="3.40.50.300">
    <property type="entry name" value="P-loop containing nucleotide triphosphate hydrolases"/>
    <property type="match status" value="1"/>
</dbReference>
<gene>
    <name evidence="11" type="ORF">BM477_06545</name>
</gene>
<dbReference type="GO" id="GO:0051539">
    <property type="term" value="F:4 iron, 4 sulfur cluster binding"/>
    <property type="evidence" value="ECO:0007669"/>
    <property type="project" value="TreeGrafter"/>
</dbReference>
<evidence type="ECO:0000256" key="6">
    <source>
        <dbReference type="ARBA" id="ARBA00022840"/>
    </source>
</evidence>
<dbReference type="GO" id="GO:0005524">
    <property type="term" value="F:ATP binding"/>
    <property type="evidence" value="ECO:0007669"/>
    <property type="project" value="UniProtKB-UniRule"/>
</dbReference>
<comment type="function">
    <text evidence="9">Binds and transfers iron-sulfur (Fe-S) clusters to target apoproteins. Can hydrolyze ATP.</text>
</comment>
<name>A0A1Q5PM21_9ACTO</name>
<dbReference type="CDD" id="cd02037">
    <property type="entry name" value="Mrp_NBP35"/>
    <property type="match status" value="1"/>
</dbReference>
<protein>
    <recommendedName>
        <fullName evidence="9">Iron-sulfur cluster carrier protein</fullName>
    </recommendedName>
</protein>
<comment type="similarity">
    <text evidence="1">In the N-terminal section; belongs to the MIP18 family.</text>
</comment>
<dbReference type="EMBL" id="MPDM01000006">
    <property type="protein sequence ID" value="OKL48111.1"/>
    <property type="molecule type" value="Genomic_DNA"/>
</dbReference>
<comment type="subunit">
    <text evidence="9">Homodimer.</text>
</comment>
<evidence type="ECO:0000313" key="11">
    <source>
        <dbReference type="EMBL" id="OKL48111.1"/>
    </source>
</evidence>
<evidence type="ECO:0000256" key="9">
    <source>
        <dbReference type="HAMAP-Rule" id="MF_02040"/>
    </source>
</evidence>
<evidence type="ECO:0000256" key="8">
    <source>
        <dbReference type="ARBA" id="ARBA00023014"/>
    </source>
</evidence>
<evidence type="ECO:0000256" key="2">
    <source>
        <dbReference type="ARBA" id="ARBA00008205"/>
    </source>
</evidence>
<dbReference type="PANTHER" id="PTHR42961">
    <property type="entry name" value="IRON-SULFUR PROTEIN NUBPL"/>
    <property type="match status" value="1"/>
</dbReference>
<dbReference type="SUPFAM" id="SSF52540">
    <property type="entry name" value="P-loop containing nucleoside triphosphate hydrolases"/>
    <property type="match status" value="1"/>
</dbReference>